<dbReference type="Gene3D" id="3.30.1360.40">
    <property type="match status" value="1"/>
</dbReference>
<keyword evidence="5 9" id="KW-0799">Topoisomerase</keyword>
<dbReference type="Gene3D" id="1.10.268.10">
    <property type="entry name" value="Topoisomerase, domain 3"/>
    <property type="match status" value="1"/>
</dbReference>
<protein>
    <recommendedName>
        <fullName evidence="3">DNA topoisomerase (ATP-hydrolyzing)</fullName>
        <ecNumber evidence="3">5.6.2.2</ecNumber>
    </recommendedName>
</protein>
<dbReference type="GO" id="GO:0005524">
    <property type="term" value="F:ATP binding"/>
    <property type="evidence" value="ECO:0007669"/>
    <property type="project" value="InterPro"/>
</dbReference>
<dbReference type="InterPro" id="IPR005741">
    <property type="entry name" value="TopoIV_A_Gpos"/>
</dbReference>
<evidence type="ECO:0000256" key="2">
    <source>
        <dbReference type="ARBA" id="ARBA00008263"/>
    </source>
</evidence>
<evidence type="ECO:0000259" key="11">
    <source>
        <dbReference type="PROSITE" id="PS52040"/>
    </source>
</evidence>
<dbReference type="NCBIfam" id="NF004044">
    <property type="entry name" value="PRK05561.1"/>
    <property type="match status" value="1"/>
</dbReference>
<evidence type="ECO:0000256" key="1">
    <source>
        <dbReference type="ARBA" id="ARBA00000185"/>
    </source>
</evidence>
<dbReference type="GO" id="GO:0006265">
    <property type="term" value="P:DNA topological change"/>
    <property type="evidence" value="ECO:0007669"/>
    <property type="project" value="UniProtKB-UniRule"/>
</dbReference>
<dbReference type="InterPro" id="IPR013758">
    <property type="entry name" value="Topo_IIA_A/C_ab"/>
</dbReference>
<evidence type="ECO:0000313" key="12">
    <source>
        <dbReference type="EMBL" id="PDO11642.1"/>
    </source>
</evidence>
<gene>
    <name evidence="12" type="ORF">BLM47_00520</name>
</gene>
<evidence type="ECO:0000256" key="6">
    <source>
        <dbReference type="ARBA" id="ARBA00023125"/>
    </source>
</evidence>
<dbReference type="PANTHER" id="PTHR43493">
    <property type="entry name" value="DNA GYRASE/TOPOISOMERASE SUBUNIT A"/>
    <property type="match status" value="1"/>
</dbReference>
<dbReference type="SMART" id="SM00434">
    <property type="entry name" value="TOP4c"/>
    <property type="match status" value="1"/>
</dbReference>
<feature type="active site" description="O-(5'-phospho-DNA)-tyrosine intermediate" evidence="9">
    <location>
        <position position="122"/>
    </location>
</feature>
<keyword evidence="4" id="KW-1003">Cell membrane</keyword>
<keyword evidence="6 9" id="KW-0238">DNA-binding</keyword>
<dbReference type="InterPro" id="IPR002205">
    <property type="entry name" value="Topo_IIA_dom_A"/>
</dbReference>
<dbReference type="NCBIfam" id="NF004043">
    <property type="entry name" value="PRK05560.1"/>
    <property type="match status" value="1"/>
</dbReference>
<dbReference type="GO" id="GO:0003677">
    <property type="term" value="F:DNA binding"/>
    <property type="evidence" value="ECO:0007669"/>
    <property type="project" value="UniProtKB-UniRule"/>
</dbReference>
<dbReference type="FunFam" id="3.90.199.10:FF:000001">
    <property type="entry name" value="DNA gyrase subunit A"/>
    <property type="match status" value="1"/>
</dbReference>
<keyword evidence="10" id="KW-0175">Coiled coil</keyword>
<dbReference type="EC" id="5.6.2.2" evidence="3"/>
<keyword evidence="8 9" id="KW-0413">Isomerase</keyword>
<feature type="coiled-coil region" evidence="10">
    <location>
        <begin position="429"/>
        <end position="463"/>
    </location>
</feature>
<comment type="similarity">
    <text evidence="2">Belongs to the type II topoisomerase GyrA/ParC subunit family.</text>
</comment>
<evidence type="ECO:0000256" key="10">
    <source>
        <dbReference type="SAM" id="Coils"/>
    </source>
</evidence>
<dbReference type="GO" id="GO:0034335">
    <property type="term" value="F:DNA negative supercoiling activity"/>
    <property type="evidence" value="ECO:0007669"/>
    <property type="project" value="UniProtKB-ARBA"/>
</dbReference>
<evidence type="ECO:0000256" key="8">
    <source>
        <dbReference type="ARBA" id="ARBA00023235"/>
    </source>
</evidence>
<organism evidence="12 13">
    <name type="scientific">Candidatus Reconcilbacillus cellulovorans</name>
    <dbReference type="NCBI Taxonomy" id="1906605"/>
    <lineage>
        <taxon>Bacteria</taxon>
        <taxon>Bacillati</taxon>
        <taxon>Bacillota</taxon>
        <taxon>Bacilli</taxon>
        <taxon>Bacillales</taxon>
        <taxon>Paenibacillaceae</taxon>
        <taxon>Candidatus Reconcilbacillus</taxon>
    </lineage>
</organism>
<dbReference type="FunFam" id="1.10.268.10:FF:000001">
    <property type="entry name" value="DNA gyrase subunit A"/>
    <property type="match status" value="1"/>
</dbReference>
<dbReference type="Pfam" id="PF03989">
    <property type="entry name" value="DNA_gyraseA_C"/>
    <property type="match status" value="5"/>
</dbReference>
<comment type="caution">
    <text evidence="12">The sequence shown here is derived from an EMBL/GenBank/DDBJ whole genome shotgun (WGS) entry which is preliminary data.</text>
</comment>
<evidence type="ECO:0000256" key="7">
    <source>
        <dbReference type="ARBA" id="ARBA00023136"/>
    </source>
</evidence>
<dbReference type="FunFam" id="3.30.1360.40:FF:000002">
    <property type="entry name" value="DNA gyrase subunit A"/>
    <property type="match status" value="1"/>
</dbReference>
<dbReference type="AlphaFoldDB" id="A0A2A6E3Z7"/>
<dbReference type="PANTHER" id="PTHR43493:SF9">
    <property type="entry name" value="DNA TOPOISOMERASE 4 SUBUNIT A"/>
    <property type="match status" value="1"/>
</dbReference>
<evidence type="ECO:0000256" key="4">
    <source>
        <dbReference type="ARBA" id="ARBA00022475"/>
    </source>
</evidence>
<dbReference type="SUPFAM" id="SSF101904">
    <property type="entry name" value="GyrA/ParC C-terminal domain-like"/>
    <property type="match status" value="1"/>
</dbReference>
<dbReference type="InterPro" id="IPR013757">
    <property type="entry name" value="Topo_IIA_A_a_sf"/>
</dbReference>
<dbReference type="CDD" id="cd00187">
    <property type="entry name" value="TOP4c"/>
    <property type="match status" value="1"/>
</dbReference>
<dbReference type="Pfam" id="PF00521">
    <property type="entry name" value="DNA_topoisoIV"/>
    <property type="match status" value="1"/>
</dbReference>
<evidence type="ECO:0000256" key="5">
    <source>
        <dbReference type="ARBA" id="ARBA00023029"/>
    </source>
</evidence>
<evidence type="ECO:0000313" key="13">
    <source>
        <dbReference type="Proteomes" id="UP000243688"/>
    </source>
</evidence>
<dbReference type="InterPro" id="IPR006691">
    <property type="entry name" value="GyrA/parC_rep"/>
</dbReference>
<dbReference type="GO" id="GO:0009330">
    <property type="term" value="C:DNA topoisomerase type II (double strand cut, ATP-hydrolyzing) complex"/>
    <property type="evidence" value="ECO:0007669"/>
    <property type="project" value="TreeGrafter"/>
</dbReference>
<dbReference type="NCBIfam" id="TIGR01063">
    <property type="entry name" value="gyrA"/>
    <property type="match status" value="1"/>
</dbReference>
<dbReference type="GO" id="GO:0005737">
    <property type="term" value="C:cytoplasm"/>
    <property type="evidence" value="ECO:0007669"/>
    <property type="project" value="TreeGrafter"/>
</dbReference>
<comment type="catalytic activity">
    <reaction evidence="1 9">
        <text>ATP-dependent breakage, passage and rejoining of double-stranded DNA.</text>
        <dbReference type="EC" id="5.6.2.2"/>
    </reaction>
</comment>
<accession>A0A2A6E3Z7</accession>
<dbReference type="GO" id="GO:0005694">
    <property type="term" value="C:chromosome"/>
    <property type="evidence" value="ECO:0007669"/>
    <property type="project" value="InterPro"/>
</dbReference>
<keyword evidence="7" id="KW-0472">Membrane</keyword>
<sequence length="816" mass="90889">MNAAEERLLPALLEDVMGDRFGRYSKYIIQDRAIPDVRDGLKPVQRRILYAMYEAGNTPDKPYRKSAKTVGDVMGNYHPHGDASIYEGMVRMAQPWKMMYPLLDGHGNWGSLDDDPAAAMRYTEARLSDVAMEMLRDIDKETVPFRPNFDNTSREPVVLPSRFPNLLVNGASGISAGFATEIPPHNLREIIDACIALIDHPDITVEELMSIVRGPDFPTGGIVMGEDGIREAYRTGKGRVFIRARTAVETVRGGGRQIVITEIPYQVVKAKLVATLEQLRLDRKLEGVVAVRDETGRDGLRIVLELKRDADADAILTYLFKKTELQVPYHFNMVAIVNRTPKQLGLKDLLAAYVAHRREVVVNRSRYELARAEDRAHVVDGLISALGVLDTVIEVIRASRNRQEAHRRLTEKFGWSDRQVEAILTLQLYRLTGLELVELQRERDELKEKIERLRAVLSDEKQLSEVIKRELLEIRERYGADRKSEIRGEVEELKIVRDVSVQAEDVIVTLTRDGYVKRTGMMSFVRSGADPESVGRKEGDALRFWTVANTRDTLLLFTHRGSYVSLPVHELPDVRWKETGTALVNVVPLLKEDRVVDVVAVRSFDEQGLSLWFVTKQGLVKRTPLSEYATNRTMAITALRLNDGDEPVRVLCGGDGYDLLIVTRLGMSIRFPASEVGETGRIAAGVRGIRLDEGDEVVDALLAVGDGGAEVLVMSDAGYAKRTPLSEYPVQGRGGKGVSTFEFRSGRRMPANGSVLVRAVLVADRDIRLTACLSDGSMHSFMVDGVPSEARRSAGKPVLALAPGQTVVDVVRTDQS</sequence>
<dbReference type="InterPro" id="IPR013760">
    <property type="entry name" value="Topo_IIA-like_dom_sf"/>
</dbReference>
<proteinExistence type="inferred from homology"/>
<name>A0A2A6E3Z7_9BACL</name>
<dbReference type="EMBL" id="MOXJ01000001">
    <property type="protein sequence ID" value="PDO11642.1"/>
    <property type="molecule type" value="Genomic_DNA"/>
</dbReference>
<feature type="domain" description="Topo IIA-type catalytic" evidence="11">
    <location>
        <begin position="34"/>
        <end position="499"/>
    </location>
</feature>
<dbReference type="InterPro" id="IPR035516">
    <property type="entry name" value="Gyrase/topoIV_suA_C"/>
</dbReference>
<dbReference type="InterPro" id="IPR050220">
    <property type="entry name" value="Type_II_DNA_Topoisomerases"/>
</dbReference>
<reference evidence="12 13" key="1">
    <citation type="submission" date="2016-12" db="EMBL/GenBank/DDBJ databases">
        <title>Candidatus Reconcilibacillus cellulovorans genome.</title>
        <authorList>
            <person name="Kolinko S."/>
            <person name="Wu Y.-W."/>
            <person name="Tachea F."/>
            <person name="Denzel E."/>
            <person name="Hiras J."/>
            <person name="Baecker N."/>
            <person name="Chan L.J."/>
            <person name="Eichorst S.A."/>
            <person name="Frey D."/>
            <person name="Adams P.D."/>
            <person name="Pray T."/>
            <person name="Tanjore D."/>
            <person name="Petzold C.J."/>
            <person name="Gladden J.M."/>
            <person name="Simmons B.A."/>
            <person name="Singer S.W."/>
        </authorList>
    </citation>
    <scope>NUCLEOTIDE SEQUENCE [LARGE SCALE GENOMIC DNA]</scope>
    <source>
        <strain evidence="12">JTherm</strain>
    </source>
</reference>
<dbReference type="Proteomes" id="UP000243688">
    <property type="component" value="Unassembled WGS sequence"/>
</dbReference>
<dbReference type="PROSITE" id="PS52040">
    <property type="entry name" value="TOPO_IIA"/>
    <property type="match status" value="1"/>
</dbReference>
<evidence type="ECO:0000256" key="3">
    <source>
        <dbReference type="ARBA" id="ARBA00012895"/>
    </source>
</evidence>
<dbReference type="NCBIfam" id="TIGR01061">
    <property type="entry name" value="parC_Gpos"/>
    <property type="match status" value="1"/>
</dbReference>
<evidence type="ECO:0000256" key="9">
    <source>
        <dbReference type="PROSITE-ProRule" id="PRU01384"/>
    </source>
</evidence>
<dbReference type="Gene3D" id="2.120.10.90">
    <property type="entry name" value="DNA gyrase/topoisomerase IV, subunit A, C-terminal"/>
    <property type="match status" value="1"/>
</dbReference>
<dbReference type="Gene3D" id="3.90.199.10">
    <property type="entry name" value="Topoisomerase II, domain 5"/>
    <property type="match status" value="1"/>
</dbReference>
<dbReference type="SUPFAM" id="SSF56719">
    <property type="entry name" value="Type II DNA topoisomerase"/>
    <property type="match status" value="1"/>
</dbReference>